<dbReference type="Gene3D" id="3.40.1810.10">
    <property type="entry name" value="Transcription factor, MADS-box"/>
    <property type="match status" value="1"/>
</dbReference>
<dbReference type="PROSITE" id="PS50066">
    <property type="entry name" value="MADS_BOX_2"/>
    <property type="match status" value="1"/>
</dbReference>
<dbReference type="InterPro" id="IPR036879">
    <property type="entry name" value="TF_MADSbox_sf"/>
</dbReference>
<proteinExistence type="inferred from homology"/>
<keyword evidence="5" id="KW-0539">Nucleus</keyword>
<feature type="region of interest" description="Disordered" evidence="7">
    <location>
        <begin position="96"/>
        <end position="278"/>
    </location>
</feature>
<feature type="compositionally biased region" description="Polar residues" evidence="7">
    <location>
        <begin position="307"/>
        <end position="318"/>
    </location>
</feature>
<evidence type="ECO:0000256" key="1">
    <source>
        <dbReference type="ARBA" id="ARBA00004123"/>
    </source>
</evidence>
<feature type="compositionally biased region" description="Polar residues" evidence="7">
    <location>
        <begin position="575"/>
        <end position="618"/>
    </location>
</feature>
<dbReference type="GO" id="GO:0045944">
    <property type="term" value="P:positive regulation of transcription by RNA polymerase II"/>
    <property type="evidence" value="ECO:0007669"/>
    <property type="project" value="InterPro"/>
</dbReference>
<dbReference type="Proteomes" id="UP000054886">
    <property type="component" value="Unassembled WGS sequence"/>
</dbReference>
<keyword evidence="3" id="KW-0238">DNA-binding</keyword>
<feature type="region of interest" description="Disordered" evidence="7">
    <location>
        <begin position="302"/>
        <end position="389"/>
    </location>
</feature>
<protein>
    <submittedName>
        <fullName evidence="9">Transcription factor SMP1</fullName>
    </submittedName>
</protein>
<dbReference type="SUPFAM" id="SSF55455">
    <property type="entry name" value="SRF-like"/>
    <property type="match status" value="1"/>
</dbReference>
<sequence>MGRRKIEIEPIRDDRNRLVTFIKRKQGLFKKAHELAVLCEVDVAVIILGSNDTFYEFSSVDTNQLLDAYQNKPELHHDCCDPSAFGDFKKNKTTILHHSRSTARPTNTTTKDISMSQIEDTTGDEDEDESNTKDEDTNNYTYHNKEPDNRYNSSISDISKTRDNSQFISNNNRGFPKRPFVQTMDSFDNNSSDNSSSDTNNTKRMRFDNQNSSGRFSVNQNSTTALHDSNQNPTQLEQQSLQQQGLPQPPQLQQQSLEQQQQQQPQEFQPGNSTGLSNNLQQHVQKQFQNLFMMTKGARQMPKPIGLSQSFSSMNGGQPSDEDSLTPVMNPNSSGSSDQNNGSENISNEMMSENKENSTIQEDLSAESNERNDTPSEGGPPKPNLTVDIPSNQFVNSATIHDDTSSVSTNGQRQYQIQLNGINSNDNLLKNLSPISSNPLSAFDRSNQSKLIWKTPSGLTPGLPAVLSFSPTTTQFQGTTPINTMLPTRNSIASENQLESLNNPNFLQSQSSSLGDASAMKKPSLQPLHTITGNGNDVPAMGPPTGSMPSKYIQDLMVSSPNNPSMPMFPDWSLGPTNRGAQQPQENTYDPSHGNTGLTPFLQTGQTPTTRFFSFNSDMSEERSTK</sequence>
<organism evidence="9 10">
    <name type="scientific">Candida glabrata</name>
    <name type="common">Yeast</name>
    <name type="synonym">Torulopsis glabrata</name>
    <dbReference type="NCBI Taxonomy" id="5478"/>
    <lineage>
        <taxon>Eukaryota</taxon>
        <taxon>Fungi</taxon>
        <taxon>Dikarya</taxon>
        <taxon>Ascomycota</taxon>
        <taxon>Saccharomycotina</taxon>
        <taxon>Saccharomycetes</taxon>
        <taxon>Saccharomycetales</taxon>
        <taxon>Saccharomycetaceae</taxon>
        <taxon>Nakaseomyces</taxon>
    </lineage>
</organism>
<evidence type="ECO:0000256" key="3">
    <source>
        <dbReference type="ARBA" id="ARBA00023125"/>
    </source>
</evidence>
<name>A0A0W0CWT2_CANGB</name>
<dbReference type="PRINTS" id="PR00404">
    <property type="entry name" value="MADSDOMAIN"/>
</dbReference>
<evidence type="ECO:0000256" key="7">
    <source>
        <dbReference type="SAM" id="MobiDB-lite"/>
    </source>
</evidence>
<keyword evidence="4" id="KW-0804">Transcription</keyword>
<dbReference type="SMART" id="SM00432">
    <property type="entry name" value="MADS"/>
    <property type="match status" value="1"/>
</dbReference>
<feature type="compositionally biased region" description="Low complexity" evidence="7">
    <location>
        <begin position="330"/>
        <end position="345"/>
    </location>
</feature>
<dbReference type="GO" id="GO:0000977">
    <property type="term" value="F:RNA polymerase II transcription regulatory region sequence-specific DNA binding"/>
    <property type="evidence" value="ECO:0007669"/>
    <property type="project" value="InterPro"/>
</dbReference>
<dbReference type="InterPro" id="IPR002100">
    <property type="entry name" value="TF_MADSbox"/>
</dbReference>
<feature type="compositionally biased region" description="Polar residues" evidence="7">
    <location>
        <begin position="346"/>
        <end position="362"/>
    </location>
</feature>
<dbReference type="VEuPathDB" id="FungiDB:B1J91_H05621g"/>
<evidence type="ECO:0000256" key="6">
    <source>
        <dbReference type="ARBA" id="ARBA00025805"/>
    </source>
</evidence>
<feature type="compositionally biased region" description="Polar residues" evidence="7">
    <location>
        <begin position="102"/>
        <end position="118"/>
    </location>
</feature>
<gene>
    <name evidence="9" type="ORF">AO440_002133</name>
</gene>
<dbReference type="InterPro" id="IPR033896">
    <property type="entry name" value="MEF2-like_N"/>
</dbReference>
<dbReference type="PROSITE" id="PS00350">
    <property type="entry name" value="MADS_BOX_1"/>
    <property type="match status" value="1"/>
</dbReference>
<dbReference type="VEuPathDB" id="FungiDB:GWK60_H05533"/>
<dbReference type="OMA" id="VQRQFHN"/>
<comment type="similarity">
    <text evidence="6">Belongs to the MEF2 family.</text>
</comment>
<evidence type="ECO:0000313" key="9">
    <source>
        <dbReference type="EMBL" id="KTA96343.1"/>
    </source>
</evidence>
<dbReference type="VEuPathDB" id="FungiDB:GVI51_H05467"/>
<feature type="region of interest" description="Disordered" evidence="7">
    <location>
        <begin position="560"/>
        <end position="626"/>
    </location>
</feature>
<reference evidence="9 10" key="1">
    <citation type="submission" date="2015-10" db="EMBL/GenBank/DDBJ databases">
        <title>Draft genomes sequences of Candida glabrata isolates 1A, 1B, 2A, 2B, 3A and 3B.</title>
        <authorList>
            <person name="Haavelsrud O.E."/>
            <person name="Gaustad P."/>
        </authorList>
    </citation>
    <scope>NUCLEOTIDE SEQUENCE [LARGE SCALE GENOMIC DNA]</scope>
    <source>
        <strain evidence="9">910700640</strain>
    </source>
</reference>
<dbReference type="PANTHER" id="PTHR48019">
    <property type="entry name" value="SERUM RESPONSE FACTOR HOMOLOG"/>
    <property type="match status" value="1"/>
</dbReference>
<evidence type="ECO:0000256" key="4">
    <source>
        <dbReference type="ARBA" id="ARBA00023163"/>
    </source>
</evidence>
<keyword evidence="2" id="KW-0805">Transcription regulation</keyword>
<dbReference type="GO" id="GO:0005634">
    <property type="term" value="C:nucleus"/>
    <property type="evidence" value="ECO:0007669"/>
    <property type="project" value="UniProtKB-SubCell"/>
</dbReference>
<dbReference type="GO" id="GO:0033554">
    <property type="term" value="P:cellular response to stress"/>
    <property type="evidence" value="ECO:0007669"/>
    <property type="project" value="UniProtKB-ARBA"/>
</dbReference>
<feature type="compositionally biased region" description="Polar residues" evidence="7">
    <location>
        <begin position="208"/>
        <end position="234"/>
    </location>
</feature>
<comment type="caution">
    <text evidence="9">The sequence shown here is derived from an EMBL/GenBank/DDBJ whole genome shotgun (WGS) entry which is preliminary data.</text>
</comment>
<feature type="compositionally biased region" description="Low complexity" evidence="7">
    <location>
        <begin position="185"/>
        <end position="202"/>
    </location>
</feature>
<evidence type="ECO:0000256" key="5">
    <source>
        <dbReference type="ARBA" id="ARBA00023242"/>
    </source>
</evidence>
<accession>A0A0W0CWT2</accession>
<evidence type="ECO:0000313" key="10">
    <source>
        <dbReference type="Proteomes" id="UP000054886"/>
    </source>
</evidence>
<dbReference type="VEuPathDB" id="FungiDB:CAGL0H05621g"/>
<dbReference type="Pfam" id="PF00319">
    <property type="entry name" value="SRF-TF"/>
    <property type="match status" value="1"/>
</dbReference>
<evidence type="ECO:0000256" key="2">
    <source>
        <dbReference type="ARBA" id="ARBA00023015"/>
    </source>
</evidence>
<dbReference type="CDD" id="cd00265">
    <property type="entry name" value="MADS_MEF2_like"/>
    <property type="match status" value="1"/>
</dbReference>
<evidence type="ECO:0000259" key="8">
    <source>
        <dbReference type="PROSITE" id="PS50066"/>
    </source>
</evidence>
<dbReference type="GO" id="GO:0008301">
    <property type="term" value="F:DNA binding, bending"/>
    <property type="evidence" value="ECO:0007669"/>
    <property type="project" value="UniProtKB-ARBA"/>
</dbReference>
<dbReference type="EMBL" id="LLZZ01000173">
    <property type="protein sequence ID" value="KTA96343.1"/>
    <property type="molecule type" value="Genomic_DNA"/>
</dbReference>
<dbReference type="AlphaFoldDB" id="A0A0W0CWT2"/>
<dbReference type="VEuPathDB" id="FungiDB:GW608_H05621"/>
<dbReference type="GO" id="GO:0046983">
    <property type="term" value="F:protein dimerization activity"/>
    <property type="evidence" value="ECO:0007669"/>
    <property type="project" value="InterPro"/>
</dbReference>
<feature type="compositionally biased region" description="Polar residues" evidence="7">
    <location>
        <begin position="150"/>
        <end position="173"/>
    </location>
</feature>
<feature type="domain" description="MADS-box" evidence="8">
    <location>
        <begin position="1"/>
        <end position="61"/>
    </location>
</feature>
<dbReference type="InterPro" id="IPR050142">
    <property type="entry name" value="MADS-box/MEF2_TF"/>
</dbReference>
<comment type="subcellular location">
    <subcellularLocation>
        <location evidence="1">Nucleus</location>
    </subcellularLocation>
</comment>
<dbReference type="FunFam" id="3.40.1810.10:FF:000013">
    <property type="entry name" value="Transcription factor, MADS-box"/>
    <property type="match status" value="1"/>
</dbReference>
<dbReference type="PhylomeDB" id="A0A0W0CWT2"/>
<feature type="compositionally biased region" description="Low complexity" evidence="7">
    <location>
        <begin position="235"/>
        <end position="271"/>
    </location>
</feature>